<accession>A0A502GP16</accession>
<proteinExistence type="predicted"/>
<dbReference type="RefSeq" id="WP_140468484.1">
    <property type="nucleotide sequence ID" value="NZ_RCYZ01000007.1"/>
</dbReference>
<evidence type="ECO:0000256" key="1">
    <source>
        <dbReference type="SAM" id="SignalP"/>
    </source>
</evidence>
<evidence type="ECO:0000313" key="2">
    <source>
        <dbReference type="EMBL" id="TPG63624.1"/>
    </source>
</evidence>
<reference evidence="2 3" key="1">
    <citation type="journal article" date="2019" name="Environ. Microbiol.">
        <title>Species interactions and distinct microbial communities in high Arctic permafrost affected cryosols are associated with the CH4 and CO2 gas fluxes.</title>
        <authorList>
            <person name="Altshuler I."/>
            <person name="Hamel J."/>
            <person name="Turney S."/>
            <person name="Magnuson E."/>
            <person name="Levesque R."/>
            <person name="Greer C."/>
            <person name="Whyte L.G."/>
        </authorList>
    </citation>
    <scope>NUCLEOTIDE SEQUENCE [LARGE SCALE GENOMIC DNA]</scope>
    <source>
        <strain evidence="2 3">S9.2P</strain>
    </source>
</reference>
<evidence type="ECO:0000313" key="3">
    <source>
        <dbReference type="Proteomes" id="UP000317646"/>
    </source>
</evidence>
<dbReference type="OrthoDB" id="879847at2"/>
<keyword evidence="3" id="KW-1185">Reference proteome</keyword>
<name>A0A502GP16_9BACT</name>
<dbReference type="EMBL" id="RCYZ01000007">
    <property type="protein sequence ID" value="TPG63624.1"/>
    <property type="molecule type" value="Genomic_DNA"/>
</dbReference>
<dbReference type="AlphaFoldDB" id="A0A502GP16"/>
<feature type="signal peptide" evidence="1">
    <location>
        <begin position="1"/>
        <end position="19"/>
    </location>
</feature>
<organism evidence="2 3">
    <name type="scientific">Hymenobacter nivis</name>
    <dbReference type="NCBI Taxonomy" id="1850093"/>
    <lineage>
        <taxon>Bacteria</taxon>
        <taxon>Pseudomonadati</taxon>
        <taxon>Bacteroidota</taxon>
        <taxon>Cytophagia</taxon>
        <taxon>Cytophagales</taxon>
        <taxon>Hymenobacteraceae</taxon>
        <taxon>Hymenobacter</taxon>
    </lineage>
</organism>
<gene>
    <name evidence="2" type="ORF">EAH73_16345</name>
</gene>
<sequence length="200" mass="21321">MKSLLLFALGVLALPAASAAQTGGRARAGRPAPGEPQVFVSRVRLAEPVLVFYRAPGTGQATQQLVMDKQQLPLLRTLTLEELAQRRGIFVDGLGNPALPGADGQKVRLSGPSLLAGPERRPAGDGRSTYARLKVPAPGELYVVREPAEEYRHFVAAPGQGYRIDFQTNGLPGIDSVRAIYTLRKIDASERGAGEGATLR</sequence>
<feature type="chain" id="PRO_5021267988" evidence="1">
    <location>
        <begin position="20"/>
        <end position="200"/>
    </location>
</feature>
<comment type="caution">
    <text evidence="2">The sequence shown here is derived from an EMBL/GenBank/DDBJ whole genome shotgun (WGS) entry which is preliminary data.</text>
</comment>
<dbReference type="Proteomes" id="UP000317646">
    <property type="component" value="Unassembled WGS sequence"/>
</dbReference>
<protein>
    <submittedName>
        <fullName evidence="2">Uncharacterized protein</fullName>
    </submittedName>
</protein>
<keyword evidence="1" id="KW-0732">Signal</keyword>